<feature type="chain" id="PRO_5005793739" evidence="5">
    <location>
        <begin position="21"/>
        <end position="331"/>
    </location>
</feature>
<dbReference type="InterPro" id="IPR010562">
    <property type="entry name" value="Haemolymph_juvenile_hormone-bd"/>
</dbReference>
<dbReference type="Proteomes" id="UP000494163">
    <property type="component" value="Chromosome 2R"/>
</dbReference>
<evidence type="ECO:0000256" key="5">
    <source>
        <dbReference type="SAM" id="SignalP"/>
    </source>
</evidence>
<organism evidence="6 7">
    <name type="scientific">Drosophila busckii</name>
    <name type="common">Fruit fly</name>
    <dbReference type="NCBI Taxonomy" id="30019"/>
    <lineage>
        <taxon>Eukaryota</taxon>
        <taxon>Metazoa</taxon>
        <taxon>Ecdysozoa</taxon>
        <taxon>Arthropoda</taxon>
        <taxon>Hexapoda</taxon>
        <taxon>Insecta</taxon>
        <taxon>Pterygota</taxon>
        <taxon>Neoptera</taxon>
        <taxon>Endopterygota</taxon>
        <taxon>Diptera</taxon>
        <taxon>Brachycera</taxon>
        <taxon>Muscomorpha</taxon>
        <taxon>Ephydroidea</taxon>
        <taxon>Drosophilidae</taxon>
        <taxon>Drosophila</taxon>
    </lineage>
</organism>
<dbReference type="InterPro" id="IPR038606">
    <property type="entry name" value="To_sf"/>
</dbReference>
<evidence type="ECO:0000256" key="2">
    <source>
        <dbReference type="ARBA" id="ARBA00023108"/>
    </source>
</evidence>
<feature type="signal peptide" evidence="5">
    <location>
        <begin position="1"/>
        <end position="20"/>
    </location>
</feature>
<evidence type="ECO:0000256" key="4">
    <source>
        <dbReference type="SAM" id="MobiDB-lite"/>
    </source>
</evidence>
<evidence type="ECO:0000313" key="6">
    <source>
        <dbReference type="EMBL" id="ALC42830.1"/>
    </source>
</evidence>
<dbReference type="PANTHER" id="PTHR11008:SF39">
    <property type="entry name" value="CIRCADIAN CLOCK-CONTROLLED PROTEIN-LIKE PROTEIN"/>
    <property type="match status" value="1"/>
</dbReference>
<dbReference type="GO" id="GO:0007623">
    <property type="term" value="P:circadian rhythm"/>
    <property type="evidence" value="ECO:0007669"/>
    <property type="project" value="UniProtKB-ARBA"/>
</dbReference>
<dbReference type="GO" id="GO:0005615">
    <property type="term" value="C:extracellular space"/>
    <property type="evidence" value="ECO:0007669"/>
    <property type="project" value="TreeGrafter"/>
</dbReference>
<dbReference type="OrthoDB" id="8179031at2759"/>
<keyword evidence="1 5" id="KW-0732">Signal</keyword>
<reference evidence="6 7" key="1">
    <citation type="submission" date="2015-08" db="EMBL/GenBank/DDBJ databases">
        <title>Ancestral chromatin configuration constrains chromatin evolution on differentiating sex chromosomes in Drosophila.</title>
        <authorList>
            <person name="Zhou Q."/>
            <person name="Bachtrog D."/>
        </authorList>
    </citation>
    <scope>NUCLEOTIDE SEQUENCE [LARGE SCALE GENOMIC DNA]</scope>
    <source>
        <tissue evidence="6">Whole larvae</tissue>
    </source>
</reference>
<evidence type="ECO:0000256" key="3">
    <source>
        <dbReference type="ARBA" id="ARBA00060902"/>
    </source>
</evidence>
<dbReference type="OMA" id="GYCDNAK"/>
<feature type="region of interest" description="Disordered" evidence="4">
    <location>
        <begin position="277"/>
        <end position="331"/>
    </location>
</feature>
<name>A0A0M4EM83_DROBS</name>
<dbReference type="PANTHER" id="PTHR11008">
    <property type="entry name" value="PROTEIN TAKEOUT-LIKE PROTEIN"/>
    <property type="match status" value="1"/>
</dbReference>
<comment type="similarity">
    <text evidence="3">Belongs to the TO family.</text>
</comment>
<sequence length="331" mass="36624">MCTKLLLLFSMLALCHWSVAKLPPSITPCARDDPELERCIINAVYQLRPLLVHGNLGDGFVTPPLEPLALDNIELGRSSQFQAIFTDIEATGGSNFIIDRIIAKPTDISYDLWLTLPRIDFKGKYFLRLNLLLLDIKGKGSMRGYCDNAKAFVKMRGTRYLRNGLEYVKFTKMSMRIQFKDFKLQLDNLFNGDRILGDVGNTLINDNQELYLNEIVPGLERGLSKKFLDVANEILATATFDEMFPPGRTVINPIHYPQPTPRPSIIGGPSIFETPFSGRNPSGGILDGLPPRTGHSYNPQPQLTSGNPVGGIFSDTLPGGGNIDPRSNIGS</sequence>
<protein>
    <submittedName>
        <fullName evidence="6">CG33680</fullName>
    </submittedName>
</protein>
<dbReference type="SMR" id="A0A0M4EM83"/>
<dbReference type="Pfam" id="PF06585">
    <property type="entry name" value="JHBP"/>
    <property type="match status" value="1"/>
</dbReference>
<dbReference type="STRING" id="30019.A0A0M4EM83"/>
<keyword evidence="7" id="KW-1185">Reference proteome</keyword>
<dbReference type="FunFam" id="3.15.10.30:FF:000001">
    <property type="entry name" value="Takeout-like protein 1"/>
    <property type="match status" value="1"/>
</dbReference>
<keyword evidence="2" id="KW-0090">Biological rhythms</keyword>
<evidence type="ECO:0000313" key="7">
    <source>
        <dbReference type="Proteomes" id="UP000494163"/>
    </source>
</evidence>
<dbReference type="AlphaFoldDB" id="A0A0M4EM83"/>
<dbReference type="EMBL" id="CP012524">
    <property type="protein sequence ID" value="ALC42830.1"/>
    <property type="molecule type" value="Genomic_DNA"/>
</dbReference>
<dbReference type="Gene3D" id="3.15.10.30">
    <property type="entry name" value="Haemolymph juvenile hormone binding protein"/>
    <property type="match status" value="1"/>
</dbReference>
<dbReference type="SMART" id="SM00700">
    <property type="entry name" value="JHBP"/>
    <property type="match status" value="1"/>
</dbReference>
<proteinExistence type="inferred from homology"/>
<gene>
    <name evidence="6" type="ORF">Dbus_chr2Rg2409</name>
</gene>
<feature type="compositionally biased region" description="Polar residues" evidence="4">
    <location>
        <begin position="295"/>
        <end position="307"/>
    </location>
</feature>
<accession>A0A0M4EM83</accession>
<evidence type="ECO:0000256" key="1">
    <source>
        <dbReference type="ARBA" id="ARBA00022729"/>
    </source>
</evidence>